<keyword evidence="6" id="KW-1185">Reference proteome</keyword>
<dbReference type="Proteomes" id="UP001163046">
    <property type="component" value="Unassembled WGS sequence"/>
</dbReference>
<keyword evidence="2" id="KW-0732">Signal</keyword>
<feature type="domain" description="Fibrinogen C-terminal" evidence="3">
    <location>
        <begin position="89"/>
        <end position="137"/>
    </location>
</feature>
<comment type="caution">
    <text evidence="5">The sequence shown here is derived from an EMBL/GenBank/DDBJ whole genome shotgun (WGS) entry which is preliminary data.</text>
</comment>
<sequence>MGYLGVLSILLTSTLCYTTAYQRDPDECNYRDKYCRNIYKIDNHNCDCQAESAGQLKFDQGKVLVCDGREWKSLQYEEKYGSRKNPGFSCEDIMANSANQAANGVYWIALNDTREAFPVYCDMAAGGWTMVFKAVSGVDRKVFDTYNSAHTSSEEVIAALDITDEHHDHYKNRIVLNWEDFGASEARVVVFKEGHPAMELKFNTAGSDKLNWFSLPRLVDSPWTDIDTEPKNAFSIQGLDGRNFFINKSYGGCNVDAGWLAVTSPDTHCNWETRFLPRKNVVIYSKLSGKTTWSDYNFQAMAFLKIALCLLTLNWLCDQTYGGSWKECTWKQENGKDEGVIWACEFEKCHSDTFLHVYYSGNIRIAGCDQCCNRWYFTFNDAECSSPGAIDATLYQAHAGDLNKHEHGHVEGYCNGVPKGNVKVEVRVGECVGTGQALGNAYTGFGSTSRIFIEEVSPPDQ</sequence>
<evidence type="ECO:0000313" key="5">
    <source>
        <dbReference type="EMBL" id="KAJ7327798.1"/>
    </source>
</evidence>
<feature type="signal peptide" evidence="2">
    <location>
        <begin position="1"/>
        <end position="16"/>
    </location>
</feature>
<reference evidence="5" key="1">
    <citation type="submission" date="2023-01" db="EMBL/GenBank/DDBJ databases">
        <title>Genome assembly of the deep-sea coral Lophelia pertusa.</title>
        <authorList>
            <person name="Herrera S."/>
            <person name="Cordes E."/>
        </authorList>
    </citation>
    <scope>NUCLEOTIDE SEQUENCE</scope>
    <source>
        <strain evidence="5">USNM1676648</strain>
        <tissue evidence="5">Polyp</tissue>
    </source>
</reference>
<dbReference type="InterPro" id="IPR036056">
    <property type="entry name" value="Fibrinogen-like_C"/>
</dbReference>
<accession>A0A9W9YD39</accession>
<gene>
    <name evidence="5" type="primary">LYS1_9</name>
    <name evidence="5" type="ORF">OS493_026074</name>
</gene>
<dbReference type="SUPFAM" id="SSF56496">
    <property type="entry name" value="Fibrinogen C-terminal domain-like"/>
    <property type="match status" value="1"/>
</dbReference>
<evidence type="ECO:0000256" key="1">
    <source>
        <dbReference type="ARBA" id="ARBA00023157"/>
    </source>
</evidence>
<dbReference type="GO" id="GO:0070492">
    <property type="term" value="F:oligosaccharide binding"/>
    <property type="evidence" value="ECO:0007669"/>
    <property type="project" value="TreeGrafter"/>
</dbReference>
<dbReference type="AlphaFoldDB" id="A0A9W9YD39"/>
<dbReference type="EMBL" id="MU827799">
    <property type="protein sequence ID" value="KAJ7327798.1"/>
    <property type="molecule type" value="Genomic_DNA"/>
</dbReference>
<evidence type="ECO:0000313" key="6">
    <source>
        <dbReference type="Proteomes" id="UP001163046"/>
    </source>
</evidence>
<dbReference type="Pfam" id="PF25815">
    <property type="entry name" value="CTHRC1_C"/>
    <property type="match status" value="1"/>
</dbReference>
<organism evidence="5 6">
    <name type="scientific">Desmophyllum pertusum</name>
    <dbReference type="NCBI Taxonomy" id="174260"/>
    <lineage>
        <taxon>Eukaryota</taxon>
        <taxon>Metazoa</taxon>
        <taxon>Cnidaria</taxon>
        <taxon>Anthozoa</taxon>
        <taxon>Hexacorallia</taxon>
        <taxon>Scleractinia</taxon>
        <taxon>Caryophylliina</taxon>
        <taxon>Caryophylliidae</taxon>
        <taxon>Desmophyllum</taxon>
    </lineage>
</organism>
<dbReference type="InterPro" id="IPR002181">
    <property type="entry name" value="Fibrinogen_a/b/g_C_dom"/>
</dbReference>
<proteinExistence type="predicted"/>
<dbReference type="Gene3D" id="2.60.120.1000">
    <property type="match status" value="1"/>
</dbReference>
<feature type="chain" id="PRO_5040843415" evidence="2">
    <location>
        <begin position="17"/>
        <end position="461"/>
    </location>
</feature>
<evidence type="ECO:0000259" key="3">
    <source>
        <dbReference type="Pfam" id="PF00147"/>
    </source>
</evidence>
<dbReference type="Pfam" id="PF00147">
    <property type="entry name" value="Fibrinogen_C"/>
    <property type="match status" value="1"/>
</dbReference>
<dbReference type="PANTHER" id="PTHR16146:SF46">
    <property type="entry name" value="INTELECTIN-1A-RELATED"/>
    <property type="match status" value="1"/>
</dbReference>
<dbReference type="GO" id="GO:0005615">
    <property type="term" value="C:extracellular space"/>
    <property type="evidence" value="ECO:0007669"/>
    <property type="project" value="TreeGrafter"/>
</dbReference>
<dbReference type="InterPro" id="IPR057873">
    <property type="entry name" value="CTHRC1_C"/>
</dbReference>
<dbReference type="PANTHER" id="PTHR16146">
    <property type="entry name" value="INTELECTIN"/>
    <property type="match status" value="1"/>
</dbReference>
<protein>
    <submittedName>
        <fullName evidence="5">Saccharopine dehydrogenase</fullName>
    </submittedName>
</protein>
<name>A0A9W9YD39_9CNID</name>
<dbReference type="NCBIfam" id="NF040941">
    <property type="entry name" value="GGGWT_bact"/>
    <property type="match status" value="1"/>
</dbReference>
<evidence type="ECO:0000256" key="2">
    <source>
        <dbReference type="SAM" id="SignalP"/>
    </source>
</evidence>
<keyword evidence="1" id="KW-1015">Disulfide bond</keyword>
<dbReference type="OrthoDB" id="5949716at2759"/>
<feature type="domain" description="CTHRC1 C-terminal" evidence="4">
    <location>
        <begin position="323"/>
        <end position="453"/>
    </location>
</feature>
<evidence type="ECO:0000259" key="4">
    <source>
        <dbReference type="Pfam" id="PF25815"/>
    </source>
</evidence>